<organism evidence="1 2">
    <name type="scientific">Tulasnella calospora MUT 4182</name>
    <dbReference type="NCBI Taxonomy" id="1051891"/>
    <lineage>
        <taxon>Eukaryota</taxon>
        <taxon>Fungi</taxon>
        <taxon>Dikarya</taxon>
        <taxon>Basidiomycota</taxon>
        <taxon>Agaricomycotina</taxon>
        <taxon>Agaricomycetes</taxon>
        <taxon>Cantharellales</taxon>
        <taxon>Tulasnellaceae</taxon>
        <taxon>Tulasnella</taxon>
    </lineage>
</organism>
<evidence type="ECO:0000313" key="1">
    <source>
        <dbReference type="EMBL" id="KIO19364.1"/>
    </source>
</evidence>
<dbReference type="Proteomes" id="UP000054248">
    <property type="component" value="Unassembled WGS sequence"/>
</dbReference>
<name>A0A0C3Q7A2_9AGAM</name>
<dbReference type="EMBL" id="KN823226">
    <property type="protein sequence ID" value="KIO19364.1"/>
    <property type="molecule type" value="Genomic_DNA"/>
</dbReference>
<dbReference type="HOGENOM" id="CLU_1887279_0_0_1"/>
<keyword evidence="2" id="KW-1185">Reference proteome</keyword>
<evidence type="ECO:0000313" key="2">
    <source>
        <dbReference type="Proteomes" id="UP000054248"/>
    </source>
</evidence>
<gene>
    <name evidence="1" type="ORF">M407DRAFT_31001</name>
</gene>
<sequence>MPAYRKIKFGPKTLEANEEKRVTILLEPKKHYPTTSQVFSPVRYLTKQGKPYDFQKRRNKATQHTLIDITNCPRDTLAHLINLFPLCDISFSGTNLLIPYVPAQETLDKAYQVLPIDTIAEFIKL</sequence>
<proteinExistence type="predicted"/>
<accession>A0A0C3Q7A2</accession>
<reference evidence="2" key="2">
    <citation type="submission" date="2015-01" db="EMBL/GenBank/DDBJ databases">
        <title>Evolutionary Origins and Diversification of the Mycorrhizal Mutualists.</title>
        <authorList>
            <consortium name="DOE Joint Genome Institute"/>
            <consortium name="Mycorrhizal Genomics Consortium"/>
            <person name="Kohler A."/>
            <person name="Kuo A."/>
            <person name="Nagy L.G."/>
            <person name="Floudas D."/>
            <person name="Copeland A."/>
            <person name="Barry K.W."/>
            <person name="Cichocki N."/>
            <person name="Veneault-Fourrey C."/>
            <person name="LaButti K."/>
            <person name="Lindquist E.A."/>
            <person name="Lipzen A."/>
            <person name="Lundell T."/>
            <person name="Morin E."/>
            <person name="Murat C."/>
            <person name="Riley R."/>
            <person name="Ohm R."/>
            <person name="Sun H."/>
            <person name="Tunlid A."/>
            <person name="Henrissat B."/>
            <person name="Grigoriev I.V."/>
            <person name="Hibbett D.S."/>
            <person name="Martin F."/>
        </authorList>
    </citation>
    <scope>NUCLEOTIDE SEQUENCE [LARGE SCALE GENOMIC DNA]</scope>
    <source>
        <strain evidence="2">MUT 4182</strain>
    </source>
</reference>
<dbReference type="AlphaFoldDB" id="A0A0C3Q7A2"/>
<reference evidence="1 2" key="1">
    <citation type="submission" date="2014-04" db="EMBL/GenBank/DDBJ databases">
        <authorList>
            <consortium name="DOE Joint Genome Institute"/>
            <person name="Kuo A."/>
            <person name="Girlanda M."/>
            <person name="Perotto S."/>
            <person name="Kohler A."/>
            <person name="Nagy L.G."/>
            <person name="Floudas D."/>
            <person name="Copeland A."/>
            <person name="Barry K.W."/>
            <person name="Cichocki N."/>
            <person name="Veneault-Fourrey C."/>
            <person name="LaButti K."/>
            <person name="Lindquist E.A."/>
            <person name="Lipzen A."/>
            <person name="Lundell T."/>
            <person name="Morin E."/>
            <person name="Murat C."/>
            <person name="Sun H."/>
            <person name="Tunlid A."/>
            <person name="Henrissat B."/>
            <person name="Grigoriev I.V."/>
            <person name="Hibbett D.S."/>
            <person name="Martin F."/>
            <person name="Nordberg H.P."/>
            <person name="Cantor M.N."/>
            <person name="Hua S.X."/>
        </authorList>
    </citation>
    <scope>NUCLEOTIDE SEQUENCE [LARGE SCALE GENOMIC DNA]</scope>
    <source>
        <strain evidence="1 2">MUT 4182</strain>
    </source>
</reference>
<protein>
    <submittedName>
        <fullName evidence="1">Uncharacterized protein</fullName>
    </submittedName>
</protein>